<comment type="caution">
    <text evidence="1">The sequence shown here is derived from an EMBL/GenBank/DDBJ whole genome shotgun (WGS) entry which is preliminary data.</text>
</comment>
<gene>
    <name evidence="1" type="ORF">QCA50_005020</name>
</gene>
<protein>
    <submittedName>
        <fullName evidence="1">Uncharacterized protein</fullName>
    </submittedName>
</protein>
<evidence type="ECO:0000313" key="2">
    <source>
        <dbReference type="Proteomes" id="UP001385951"/>
    </source>
</evidence>
<organism evidence="1 2">
    <name type="scientific">Cerrena zonata</name>
    <dbReference type="NCBI Taxonomy" id="2478898"/>
    <lineage>
        <taxon>Eukaryota</taxon>
        <taxon>Fungi</taxon>
        <taxon>Dikarya</taxon>
        <taxon>Basidiomycota</taxon>
        <taxon>Agaricomycotina</taxon>
        <taxon>Agaricomycetes</taxon>
        <taxon>Polyporales</taxon>
        <taxon>Cerrenaceae</taxon>
        <taxon>Cerrena</taxon>
    </lineage>
</organism>
<dbReference type="EMBL" id="JASBNA010000005">
    <property type="protein sequence ID" value="KAK7691621.1"/>
    <property type="molecule type" value="Genomic_DNA"/>
</dbReference>
<reference evidence="1 2" key="1">
    <citation type="submission" date="2022-09" db="EMBL/GenBank/DDBJ databases">
        <authorList>
            <person name="Palmer J.M."/>
        </authorList>
    </citation>
    <scope>NUCLEOTIDE SEQUENCE [LARGE SCALE GENOMIC DNA]</scope>
    <source>
        <strain evidence="1 2">DSM 7382</strain>
    </source>
</reference>
<sequence>MVIDANGEPWSKHFEVPWSQLCYLKTIGIAPTAELFELLSRVPNILQLTTDTASEIEGCPPAPSIRLDLELPALRKLSLRDVYSAGPVKELLARSNCALQLHTLCLIGRGSFGGDAIREILVMTRNPVDLLCFMATEEFEGDTVLSHVFLSSSDLDDPEFVAHPGPLTISLPRLEQLEVTLYNTTREGIAAFFCVIPTILPSLESAVIEGEGADRKEKYCWTRV</sequence>
<evidence type="ECO:0000313" key="1">
    <source>
        <dbReference type="EMBL" id="KAK7691621.1"/>
    </source>
</evidence>
<dbReference type="AlphaFoldDB" id="A0AAW0GQ34"/>
<name>A0AAW0GQ34_9APHY</name>
<keyword evidence="2" id="KW-1185">Reference proteome</keyword>
<dbReference type="Proteomes" id="UP001385951">
    <property type="component" value="Unassembled WGS sequence"/>
</dbReference>
<accession>A0AAW0GQ34</accession>
<proteinExistence type="predicted"/>